<dbReference type="WBParaSite" id="ECPE_0000434301-mRNA-1">
    <property type="protein sequence ID" value="ECPE_0000434301-mRNA-1"/>
    <property type="gene ID" value="ECPE_0000434301"/>
</dbReference>
<dbReference type="AlphaFoldDB" id="A0A183ABJ6"/>
<evidence type="ECO:0000313" key="4">
    <source>
        <dbReference type="WBParaSite" id="ECPE_0000434301-mRNA-1"/>
    </source>
</evidence>
<accession>A0A183ABJ6</accession>
<feature type="compositionally biased region" description="Basic and acidic residues" evidence="1">
    <location>
        <begin position="159"/>
        <end position="175"/>
    </location>
</feature>
<feature type="region of interest" description="Disordered" evidence="1">
    <location>
        <begin position="279"/>
        <end position="318"/>
    </location>
</feature>
<feature type="region of interest" description="Disordered" evidence="1">
    <location>
        <begin position="355"/>
        <end position="379"/>
    </location>
</feature>
<reference evidence="2 3" key="2">
    <citation type="submission" date="2018-11" db="EMBL/GenBank/DDBJ databases">
        <authorList>
            <consortium name="Pathogen Informatics"/>
        </authorList>
    </citation>
    <scope>NUCLEOTIDE SEQUENCE [LARGE SCALE GENOMIC DNA]</scope>
    <source>
        <strain evidence="2 3">Egypt</strain>
    </source>
</reference>
<sequence length="379" mass="42240">MWEPYRTRHKISIPDDEDSYGMGMIPPPVPPRAHSHVVRMPDSRPINDLKALSPPIPPKPKPRQSNHEVVRRQPVTIEPLQSERFINSSSDESKQSESSAWNERMTVAVTQRPARRIIYSRVSVTNAEPPSERAILAAGSDYSQTARDKTRRFSMAQVGEHRVRDRRHSSADRSRGIVSLDSSPPTYSAPPRSTAPIPIPIPTVSGKPITTHRVSRVLASRQSDLGELTAKQSNSPLWGRRQMSFDSVNITRGRDLPTRGDRYRSTAVQPDNIDWIRATPPASIRPGQKQSSELPAISTRRPQSIDRSAMRSDRKSLAVPTTEPIIRMVSSRSAIKRSDSETEQDTRALARCVRRMSSHASTVSSGSNTLVSTSNEQIS</sequence>
<keyword evidence="3" id="KW-1185">Reference proteome</keyword>
<reference evidence="4" key="1">
    <citation type="submission" date="2016-06" db="UniProtKB">
        <authorList>
            <consortium name="WormBaseParasite"/>
        </authorList>
    </citation>
    <scope>IDENTIFICATION</scope>
</reference>
<dbReference type="OrthoDB" id="27389at2759"/>
<evidence type="ECO:0000313" key="2">
    <source>
        <dbReference type="EMBL" id="VDP72283.1"/>
    </source>
</evidence>
<evidence type="ECO:0000313" key="3">
    <source>
        <dbReference type="Proteomes" id="UP000272942"/>
    </source>
</evidence>
<evidence type="ECO:0000256" key="1">
    <source>
        <dbReference type="SAM" id="MobiDB-lite"/>
    </source>
</evidence>
<dbReference type="EMBL" id="UZAN01041194">
    <property type="protein sequence ID" value="VDP72283.1"/>
    <property type="molecule type" value="Genomic_DNA"/>
</dbReference>
<protein>
    <submittedName>
        <fullName evidence="2 4">Uncharacterized protein</fullName>
    </submittedName>
</protein>
<feature type="region of interest" description="Disordered" evidence="1">
    <location>
        <begin position="1"/>
        <end position="105"/>
    </location>
</feature>
<feature type="compositionally biased region" description="Polar residues" evidence="1">
    <location>
        <begin position="358"/>
        <end position="379"/>
    </location>
</feature>
<dbReference type="Proteomes" id="UP000272942">
    <property type="component" value="Unassembled WGS sequence"/>
</dbReference>
<proteinExistence type="predicted"/>
<organism evidence="4">
    <name type="scientific">Echinostoma caproni</name>
    <dbReference type="NCBI Taxonomy" id="27848"/>
    <lineage>
        <taxon>Eukaryota</taxon>
        <taxon>Metazoa</taxon>
        <taxon>Spiralia</taxon>
        <taxon>Lophotrochozoa</taxon>
        <taxon>Platyhelminthes</taxon>
        <taxon>Trematoda</taxon>
        <taxon>Digenea</taxon>
        <taxon>Plagiorchiida</taxon>
        <taxon>Echinostomata</taxon>
        <taxon>Echinostomatoidea</taxon>
        <taxon>Echinostomatidae</taxon>
        <taxon>Echinostoma</taxon>
    </lineage>
</organism>
<name>A0A183ABJ6_9TREM</name>
<gene>
    <name evidence="2" type="ORF">ECPE_LOCUS4331</name>
</gene>
<feature type="region of interest" description="Disordered" evidence="1">
    <location>
        <begin position="158"/>
        <end position="206"/>
    </location>
</feature>